<keyword evidence="4" id="KW-1185">Reference proteome</keyword>
<dbReference type="SUPFAM" id="SSF51735">
    <property type="entry name" value="NAD(P)-binding Rossmann-fold domains"/>
    <property type="match status" value="1"/>
</dbReference>
<dbReference type="GO" id="GO:0051287">
    <property type="term" value="F:NAD binding"/>
    <property type="evidence" value="ECO:0007669"/>
    <property type="project" value="InterPro"/>
</dbReference>
<feature type="domain" description="D-isomer specific 2-hydroxyacid dehydrogenase NAD-binding" evidence="2">
    <location>
        <begin position="1"/>
        <end position="56"/>
    </location>
</feature>
<evidence type="ECO:0000313" key="4">
    <source>
        <dbReference type="Proteomes" id="UP000321083"/>
    </source>
</evidence>
<reference evidence="3 4" key="1">
    <citation type="submission" date="2019-08" db="EMBL/GenBank/DDBJ databases">
        <title>100 year-old enigma solved: identification of Planctomyces bekefii, the type genus and species of the phylum Planctomycetes.</title>
        <authorList>
            <person name="Svetlana D.N."/>
            <person name="Overmann J."/>
        </authorList>
    </citation>
    <scope>NUCLEOTIDE SEQUENCE [LARGE SCALE GENOMIC DNA]</scope>
    <source>
        <strain evidence="3">Phe10_nw2017</strain>
    </source>
</reference>
<feature type="non-terminal residue" evidence="3">
    <location>
        <position position="1"/>
    </location>
</feature>
<dbReference type="Pfam" id="PF02826">
    <property type="entry name" value="2-Hacid_dh_C"/>
    <property type="match status" value="1"/>
</dbReference>
<evidence type="ECO:0000259" key="2">
    <source>
        <dbReference type="Pfam" id="PF02826"/>
    </source>
</evidence>
<dbReference type="PANTHER" id="PTHR10996">
    <property type="entry name" value="2-HYDROXYACID DEHYDROGENASE-RELATED"/>
    <property type="match status" value="1"/>
</dbReference>
<dbReference type="EMBL" id="SRHE01000448">
    <property type="protein sequence ID" value="TWW08934.1"/>
    <property type="molecule type" value="Genomic_DNA"/>
</dbReference>
<dbReference type="InterPro" id="IPR006140">
    <property type="entry name" value="D-isomer_DH_NAD-bd"/>
</dbReference>
<dbReference type="PANTHER" id="PTHR10996:SF283">
    <property type="entry name" value="GLYOXYLATE_HYDROXYPYRUVATE REDUCTASE B"/>
    <property type="match status" value="1"/>
</dbReference>
<accession>A0A5C6M6X6</accession>
<dbReference type="GO" id="GO:0016618">
    <property type="term" value="F:hydroxypyruvate reductase [NAD(P)H] activity"/>
    <property type="evidence" value="ECO:0007669"/>
    <property type="project" value="TreeGrafter"/>
</dbReference>
<protein>
    <recommendedName>
        <fullName evidence="2">D-isomer specific 2-hydroxyacid dehydrogenase NAD-binding domain-containing protein</fullName>
    </recommendedName>
</protein>
<comment type="caution">
    <text evidence="3">The sequence shown here is derived from an EMBL/GenBank/DDBJ whole genome shotgun (WGS) entry which is preliminary data.</text>
</comment>
<dbReference type="AlphaFoldDB" id="A0A5C6M6X6"/>
<dbReference type="Proteomes" id="UP000321083">
    <property type="component" value="Unassembled WGS sequence"/>
</dbReference>
<dbReference type="InterPro" id="IPR050223">
    <property type="entry name" value="D-isomer_2-hydroxyacid_DH"/>
</dbReference>
<dbReference type="GO" id="GO:0030267">
    <property type="term" value="F:glyoxylate reductase (NADPH) activity"/>
    <property type="evidence" value="ECO:0007669"/>
    <property type="project" value="TreeGrafter"/>
</dbReference>
<gene>
    <name evidence="3" type="ORF">E3A20_19390</name>
</gene>
<sequence length="101" mass="10714">LVNTARGAVVDTLALADALQNRRLFAAGLDVYEQEPLPATHPLLACDQVVLTPHSADMTQAGIDLLTQGCIDNIAAFLNGQPQNVVNPDVFSFPQAPPHTV</sequence>
<reference evidence="3 4" key="2">
    <citation type="submission" date="2019-08" db="EMBL/GenBank/DDBJ databases">
        <authorList>
            <person name="Henke P."/>
        </authorList>
    </citation>
    <scope>NUCLEOTIDE SEQUENCE [LARGE SCALE GENOMIC DNA]</scope>
    <source>
        <strain evidence="3">Phe10_nw2017</strain>
    </source>
</reference>
<evidence type="ECO:0000256" key="1">
    <source>
        <dbReference type="ARBA" id="ARBA00023002"/>
    </source>
</evidence>
<dbReference type="InterPro" id="IPR036291">
    <property type="entry name" value="NAD(P)-bd_dom_sf"/>
</dbReference>
<organism evidence="3 4">
    <name type="scientific">Planctomyces bekefii</name>
    <dbReference type="NCBI Taxonomy" id="1653850"/>
    <lineage>
        <taxon>Bacteria</taxon>
        <taxon>Pseudomonadati</taxon>
        <taxon>Planctomycetota</taxon>
        <taxon>Planctomycetia</taxon>
        <taxon>Planctomycetales</taxon>
        <taxon>Planctomycetaceae</taxon>
        <taxon>Planctomyces</taxon>
    </lineage>
</organism>
<evidence type="ECO:0000313" key="3">
    <source>
        <dbReference type="EMBL" id="TWW08934.1"/>
    </source>
</evidence>
<keyword evidence="1" id="KW-0560">Oxidoreductase</keyword>
<dbReference type="Gene3D" id="3.40.50.720">
    <property type="entry name" value="NAD(P)-binding Rossmann-like Domain"/>
    <property type="match status" value="2"/>
</dbReference>
<dbReference type="GO" id="GO:0005829">
    <property type="term" value="C:cytosol"/>
    <property type="evidence" value="ECO:0007669"/>
    <property type="project" value="TreeGrafter"/>
</dbReference>
<proteinExistence type="predicted"/>
<name>A0A5C6M6X6_9PLAN</name>